<keyword evidence="1" id="KW-0812">Transmembrane</keyword>
<evidence type="ECO:0000313" key="4">
    <source>
        <dbReference type="Proteomes" id="UP000198598"/>
    </source>
</evidence>
<dbReference type="Pfam" id="PF00550">
    <property type="entry name" value="PP-binding"/>
    <property type="match status" value="1"/>
</dbReference>
<dbReference type="InterPro" id="IPR036736">
    <property type="entry name" value="ACP-like_sf"/>
</dbReference>
<gene>
    <name evidence="3" type="ORF">SAMN05216167_101716</name>
</gene>
<evidence type="ECO:0000256" key="1">
    <source>
        <dbReference type="SAM" id="Phobius"/>
    </source>
</evidence>
<protein>
    <submittedName>
        <fullName evidence="3">4-coumarate--CoA ligase, photoactive yellow protein activation family</fullName>
    </submittedName>
</protein>
<keyword evidence="3" id="KW-0436">Ligase</keyword>
<dbReference type="SUPFAM" id="SSF47336">
    <property type="entry name" value="ACP-like"/>
    <property type="match status" value="1"/>
</dbReference>
<dbReference type="Gene3D" id="3.40.50.12780">
    <property type="entry name" value="N-terminal domain of ligase-like"/>
    <property type="match status" value="1"/>
</dbReference>
<accession>A0A1I1HIN3</accession>
<dbReference type="SUPFAM" id="SSF56801">
    <property type="entry name" value="Acetyl-CoA synthetase-like"/>
    <property type="match status" value="1"/>
</dbReference>
<dbReference type="Gene3D" id="3.30.300.30">
    <property type="match status" value="1"/>
</dbReference>
<reference evidence="3 4" key="1">
    <citation type="submission" date="2016-10" db="EMBL/GenBank/DDBJ databases">
        <authorList>
            <person name="de Groot N.N."/>
        </authorList>
    </citation>
    <scope>NUCLEOTIDE SEQUENCE [LARGE SCALE GENOMIC DNA]</scope>
    <source>
        <strain evidence="3 4">DSM 26130</strain>
    </source>
</reference>
<evidence type="ECO:0000313" key="3">
    <source>
        <dbReference type="EMBL" id="SFC23907.1"/>
    </source>
</evidence>
<keyword evidence="1" id="KW-1133">Transmembrane helix</keyword>
<dbReference type="STRING" id="662367.SAMN05216167_101716"/>
<dbReference type="AlphaFoldDB" id="A0A1I1HIN3"/>
<feature type="domain" description="Carrier" evidence="2">
    <location>
        <begin position="30"/>
        <end position="61"/>
    </location>
</feature>
<feature type="transmembrane region" description="Helical" evidence="1">
    <location>
        <begin position="132"/>
        <end position="154"/>
    </location>
</feature>
<dbReference type="GO" id="GO:0016874">
    <property type="term" value="F:ligase activity"/>
    <property type="evidence" value="ECO:0007669"/>
    <property type="project" value="UniProtKB-KW"/>
</dbReference>
<dbReference type="Proteomes" id="UP000198598">
    <property type="component" value="Unassembled WGS sequence"/>
</dbReference>
<dbReference type="OrthoDB" id="9787658at2"/>
<dbReference type="InterPro" id="IPR045851">
    <property type="entry name" value="AMP-bd_C_sf"/>
</dbReference>
<sequence>MIWNSGNVQRIVLDMAGRILQQPHAGRPTGVSPTLDLYRDLGMDSLQRMELAAHLNEFFGLFATSADNYLLASTRLDHWTNCILRARTEIDDTLTFRTSGTTGQAAPVRHSLISLLAEARYLVQLIPRPDQVVSLVAASHIYGFIYTILLPALWERPLRLRADVTVADISANTLIIGTPFTWELLYQSLGQGTLVSCQGISSTASMSPGLFNQLNQADVFLTEIYGSSDTGGIAYRCHYEDPFTLFPYVTLLAGEPPSIVRSDTGVSYYVPDRLERVTDRSIRLLGRFDESISIAGVNVYLPHIRRIIEACPLVADCDVYAKAESGSRELYSAIRLRTHTESTRDACLRWLRDQLSAPEMPKHVYLY</sequence>
<dbReference type="InterPro" id="IPR042099">
    <property type="entry name" value="ANL_N_sf"/>
</dbReference>
<keyword evidence="1" id="KW-0472">Membrane</keyword>
<organism evidence="3 4">
    <name type="scientific">Spirosoma endophyticum</name>
    <dbReference type="NCBI Taxonomy" id="662367"/>
    <lineage>
        <taxon>Bacteria</taxon>
        <taxon>Pseudomonadati</taxon>
        <taxon>Bacteroidota</taxon>
        <taxon>Cytophagia</taxon>
        <taxon>Cytophagales</taxon>
        <taxon>Cytophagaceae</taxon>
        <taxon>Spirosoma</taxon>
    </lineage>
</organism>
<name>A0A1I1HIN3_9BACT</name>
<dbReference type="EMBL" id="FOLQ01000001">
    <property type="protein sequence ID" value="SFC23907.1"/>
    <property type="molecule type" value="Genomic_DNA"/>
</dbReference>
<keyword evidence="4" id="KW-1185">Reference proteome</keyword>
<dbReference type="InterPro" id="IPR009081">
    <property type="entry name" value="PP-bd_ACP"/>
</dbReference>
<evidence type="ECO:0000259" key="2">
    <source>
        <dbReference type="Pfam" id="PF00550"/>
    </source>
</evidence>
<proteinExistence type="predicted"/>
<dbReference type="RefSeq" id="WP_093823049.1">
    <property type="nucleotide sequence ID" value="NZ_FOLQ01000001.1"/>
</dbReference>